<keyword evidence="1" id="KW-0472">Membrane</keyword>
<organism evidence="3">
    <name type="scientific">Intestinibacter bartlettii</name>
    <dbReference type="NCBI Taxonomy" id="261299"/>
    <lineage>
        <taxon>Bacteria</taxon>
        <taxon>Bacillati</taxon>
        <taxon>Bacillota</taxon>
        <taxon>Clostridia</taxon>
        <taxon>Peptostreptococcales</taxon>
        <taxon>Peptostreptococcaceae</taxon>
        <taxon>Intestinibacter</taxon>
    </lineage>
</organism>
<dbReference type="SUPFAM" id="SSF55874">
    <property type="entry name" value="ATPase domain of HSP90 chaperone/DNA topoisomerase II/histidine kinase"/>
    <property type="match status" value="1"/>
</dbReference>
<feature type="transmembrane region" description="Helical" evidence="1">
    <location>
        <begin position="37"/>
        <end position="55"/>
    </location>
</feature>
<evidence type="ECO:0000259" key="2">
    <source>
        <dbReference type="Pfam" id="PF14501"/>
    </source>
</evidence>
<evidence type="ECO:0000313" key="3">
    <source>
        <dbReference type="EMBL" id="VYU07418.1"/>
    </source>
</evidence>
<dbReference type="Gene3D" id="3.30.565.10">
    <property type="entry name" value="Histidine kinase-like ATPase, C-terminal domain"/>
    <property type="match status" value="1"/>
</dbReference>
<keyword evidence="1" id="KW-1133">Transmembrane helix</keyword>
<feature type="transmembrane region" description="Helical" evidence="1">
    <location>
        <begin position="117"/>
        <end position="137"/>
    </location>
</feature>
<sequence>MLRNVYILAVLNMIIFIVLFFMLMNKKGYSYQYKFEKIYIATSIFLILTSIKGLGFGETSIQQMICMFLNIYLICRVFYNCDIRKSIFTSLIYSLIYILVGCSIFWFTQITLIKMEYIIEITLIGSTIIFLISIHFFNVLEKLYINNKYYIYIALTTIINLLIILYIYKSDTYIGNLYGMVVKNNLEFSYFVELLRFSSTVKETFPYILVIVSILLISIFLNSIKSEKEKAKKELVNEKLDMQYKYYLMVKDSQEKMKQVYHDMNNHMENIRSLKNSSEDVNKYINNIEDEVRISNNIYNTGNVLLDIIFYEKSKLCMERNINFKVGIDFSKCDFIEMIDISSIFSNLVDNAIEACNKIDDDTIEKYITIKGTLIKGYYVVRCENSKSNKLIIKNNKIITSKKDKFLHGIGIDSIRSSVRKYNGELKIKDSDYKFVATIHIPLE</sequence>
<proteinExistence type="predicted"/>
<dbReference type="InterPro" id="IPR036890">
    <property type="entry name" value="HATPase_C_sf"/>
</dbReference>
<dbReference type="CDD" id="cd16935">
    <property type="entry name" value="HATPase_AgrC-ComD-like"/>
    <property type="match status" value="1"/>
</dbReference>
<evidence type="ECO:0000256" key="1">
    <source>
        <dbReference type="SAM" id="Phobius"/>
    </source>
</evidence>
<feature type="transmembrane region" description="Helical" evidence="1">
    <location>
        <begin position="204"/>
        <end position="224"/>
    </location>
</feature>
<feature type="transmembrane region" description="Helical" evidence="1">
    <location>
        <begin position="91"/>
        <end position="111"/>
    </location>
</feature>
<protein>
    <recommendedName>
        <fullName evidence="2">Sensor histidine kinase NatK-like C-terminal domain-containing protein</fullName>
    </recommendedName>
</protein>
<keyword evidence="1" id="KW-0812">Transmembrane</keyword>
<accession>A0A6N3BXG1</accession>
<dbReference type="Pfam" id="PF14501">
    <property type="entry name" value="HATPase_c_5"/>
    <property type="match status" value="1"/>
</dbReference>
<feature type="transmembrane region" description="Helical" evidence="1">
    <location>
        <begin position="6"/>
        <end position="25"/>
    </location>
</feature>
<dbReference type="InterPro" id="IPR032834">
    <property type="entry name" value="NatK-like_C"/>
</dbReference>
<dbReference type="RefSeq" id="WP_156530831.1">
    <property type="nucleotide sequence ID" value="NZ_CACRUE010000026.1"/>
</dbReference>
<dbReference type="AlphaFoldDB" id="A0A6N3BXG1"/>
<gene>
    <name evidence="3" type="ORF">IBLFYP30_01670</name>
</gene>
<reference evidence="3" key="1">
    <citation type="submission" date="2019-11" db="EMBL/GenBank/DDBJ databases">
        <authorList>
            <person name="Feng L."/>
        </authorList>
    </citation>
    <scope>NUCLEOTIDE SEQUENCE</scope>
    <source>
        <strain evidence="3">IbartlettiiLFYP30</strain>
    </source>
</reference>
<feature type="transmembrane region" description="Helical" evidence="1">
    <location>
        <begin position="149"/>
        <end position="168"/>
    </location>
</feature>
<dbReference type="EMBL" id="CACRUE010000026">
    <property type="protein sequence ID" value="VYU07418.1"/>
    <property type="molecule type" value="Genomic_DNA"/>
</dbReference>
<feature type="domain" description="Sensor histidine kinase NatK-like C-terminal" evidence="2">
    <location>
        <begin position="337"/>
        <end position="442"/>
    </location>
</feature>
<name>A0A6N3BXG1_9FIRM</name>